<reference evidence="2" key="1">
    <citation type="submission" date="2022-11" db="EMBL/GenBank/DDBJ databases">
        <title>Chromosome-level genome of Pogonophryne albipinna.</title>
        <authorList>
            <person name="Jo E."/>
        </authorList>
    </citation>
    <scope>NUCLEOTIDE SEQUENCE</scope>
    <source>
        <strain evidence="2">SGF0006</strain>
        <tissue evidence="2">Muscle</tissue>
    </source>
</reference>
<dbReference type="AlphaFoldDB" id="A0AAD6F3J9"/>
<sequence length="72" mass="7772">MGEDRAALSPTANQSPSYPSPGGVASCRTNQRPESLLFRLGQKEERRKGEASPLSPFLTSSVSFPDFLCLLS</sequence>
<accession>A0AAD6F3J9</accession>
<keyword evidence="3" id="KW-1185">Reference proteome</keyword>
<organism evidence="2 3">
    <name type="scientific">Pogonophryne albipinna</name>
    <dbReference type="NCBI Taxonomy" id="1090488"/>
    <lineage>
        <taxon>Eukaryota</taxon>
        <taxon>Metazoa</taxon>
        <taxon>Chordata</taxon>
        <taxon>Craniata</taxon>
        <taxon>Vertebrata</taxon>
        <taxon>Euteleostomi</taxon>
        <taxon>Actinopterygii</taxon>
        <taxon>Neopterygii</taxon>
        <taxon>Teleostei</taxon>
        <taxon>Neoteleostei</taxon>
        <taxon>Acanthomorphata</taxon>
        <taxon>Eupercaria</taxon>
        <taxon>Perciformes</taxon>
        <taxon>Notothenioidei</taxon>
        <taxon>Pogonophryne</taxon>
    </lineage>
</organism>
<feature type="compositionally biased region" description="Basic and acidic residues" evidence="1">
    <location>
        <begin position="41"/>
        <end position="50"/>
    </location>
</feature>
<comment type="caution">
    <text evidence="2">The sequence shown here is derived from an EMBL/GenBank/DDBJ whole genome shotgun (WGS) entry which is preliminary data.</text>
</comment>
<gene>
    <name evidence="2" type="ORF">JOQ06_000765</name>
</gene>
<dbReference type="EMBL" id="JAPTMU010000302">
    <property type="protein sequence ID" value="KAJ4919350.1"/>
    <property type="molecule type" value="Genomic_DNA"/>
</dbReference>
<proteinExistence type="predicted"/>
<evidence type="ECO:0000313" key="2">
    <source>
        <dbReference type="EMBL" id="KAJ4919350.1"/>
    </source>
</evidence>
<protein>
    <submittedName>
        <fullName evidence="2">Uncharacterized protein</fullName>
    </submittedName>
</protein>
<dbReference type="PROSITE" id="PS51257">
    <property type="entry name" value="PROKAR_LIPOPROTEIN"/>
    <property type="match status" value="1"/>
</dbReference>
<evidence type="ECO:0000256" key="1">
    <source>
        <dbReference type="SAM" id="MobiDB-lite"/>
    </source>
</evidence>
<dbReference type="Proteomes" id="UP001219934">
    <property type="component" value="Unassembled WGS sequence"/>
</dbReference>
<name>A0AAD6F3J9_9TELE</name>
<evidence type="ECO:0000313" key="3">
    <source>
        <dbReference type="Proteomes" id="UP001219934"/>
    </source>
</evidence>
<feature type="region of interest" description="Disordered" evidence="1">
    <location>
        <begin position="1"/>
        <end position="61"/>
    </location>
</feature>